<dbReference type="Pfam" id="PF14685">
    <property type="entry name" value="PDZ_Tricorn"/>
    <property type="match status" value="1"/>
</dbReference>
<dbReference type="SUPFAM" id="SSF82171">
    <property type="entry name" value="DPP6 N-terminal domain-like"/>
    <property type="match status" value="1"/>
</dbReference>
<dbReference type="InterPro" id="IPR036034">
    <property type="entry name" value="PDZ_sf"/>
</dbReference>
<keyword evidence="4 7" id="KW-0645">Protease</keyword>
<dbReference type="SUPFAM" id="SSF52096">
    <property type="entry name" value="ClpP/crotonase"/>
    <property type="match status" value="1"/>
</dbReference>
<keyword evidence="3 7" id="KW-0963">Cytoplasm</keyword>
<dbReference type="PANTHER" id="PTHR43253:SF1">
    <property type="entry name" value="TRICORN PROTEASE HOMOLOG 2-RELATED"/>
    <property type="match status" value="1"/>
</dbReference>
<dbReference type="OrthoDB" id="9758793at2"/>
<reference evidence="10 11" key="1">
    <citation type="journal article" date="2016" name="Microb. Cell Fact.">
        <title>Dissection of exopolysaccharide biosynthesis in Kozakia baliensis.</title>
        <authorList>
            <person name="Brandt J.U."/>
            <person name="Jakob F."/>
            <person name="Behr J."/>
            <person name="Geissler A.J."/>
            <person name="Vogel R.F."/>
        </authorList>
    </citation>
    <scope>NUCLEOTIDE SEQUENCE [LARGE SCALE GENOMIC DNA]</scope>
    <source>
        <strain evidence="10 11">DSM 14400</strain>
    </source>
</reference>
<dbReference type="InterPro" id="IPR029414">
    <property type="entry name" value="Tricorn_PDZ"/>
</dbReference>
<dbReference type="Pfam" id="PF26549">
    <property type="entry name" value="Tricorn_N"/>
    <property type="match status" value="1"/>
</dbReference>
<feature type="compositionally biased region" description="Basic and acidic residues" evidence="8">
    <location>
        <begin position="570"/>
        <end position="587"/>
    </location>
</feature>
<sequence length="1118" mass="124454">MARSLRIMRGLSLLAMVPLAFRAPAKADGNQHVLMRYPSLHGESIVFVAHGNLWKAPRQGGAAQRLTADAGQDLMPRFSPDGKWIAFTASYQGNRDVYVMPANGGEARRLTYHSDIVPRAPDRWGPDNLVTTWTPDSQAIVFLSRRKAWNSWLSQPYTVPLTGGLPTAMPLDQAGFMSFAPDGHTIALTRIFRDFRTWKRYNGGLAQSLFRYDLDSRKLDRLTDWSDTSTQPMWFGRRIYFLSDHDAHRRANIWVLDLDTNKTHEVTHFNDFDVDFPSLGDNGLVFQQGGALWVMDLPSETLKRLDITVPDDGSRTMARPISVQKSIRAEDYAQQPDFALSPNGKRAALVARGDIFTLPAEHGAVRDLNNSSDADDDHPVFSPDGAQIAYTSDKGGEQQIWLRPANGGAGKALTHFKDGYRYGPIFSPDGKMLAFSDNLHRLWVTGLDGPPTQVAQDPVNEIHDQAFSPDGRYLAFSMTRPNHLSGLYLYEMSNGQLTPMGGSEADSSPRFSKDGQHLFFLSQRQEHPLLDEHEFNAFSLRSKTLYVTTLSAKAPSPLPPRTDESGPATPKEEHKEATSPTTEHKPDNTPTTLATISPYGLMTRAVPVPDIAPGIDRIYVGDDAIFYTTQPLESLDGKHPDGGKPGLHRYDLKARKDEVIVEDFAHLTLSEDGAHMLFQRKKDWFIADAKPKSEPHKLALDQMRAIVTPPKEWTAMYDEAWRMERDFFFNPQTNGVDWAQVHDDYARFVPLLGSSADLTYLLGSIQGELGNSHTYAQTAPDADPIPLVPTGLLGADYTLDEASGRYRIAHILAGDSSRPDYRAPLAQPGLNLQPGDYLLAIDGEELRAPDDPDRLLVGKKGPVTLTIASELTSKRRDIVVETVDSEMSLREQEWIDHNRAVVDRLSHGQIAYIYLSDMEALGMQQFIRQFYTQRDKRAVIVDDRFNGGGNIDEILLERLRRTLEGLDVDRDGASSTVPEQLINGPKVALINHYSASDGDIFPFYFRQYGLGKLIGTRSWGGVRGIRGMWPLLDGTAISIPEFALYNDKSQWVIENHGVDPDIVVEDEPADLLAGHDRQLETAVSTLMSQLANKPAGLPAPPAWLPAYPPGPETQTHHD</sequence>
<dbReference type="Proteomes" id="UP000179145">
    <property type="component" value="Chromosome"/>
</dbReference>
<protein>
    <recommendedName>
        <fullName evidence="7">Tricorn protease homolog</fullName>
        <ecNumber evidence="7">3.4.21.-</ecNumber>
    </recommendedName>
</protein>
<dbReference type="GO" id="GO:0008236">
    <property type="term" value="F:serine-type peptidase activity"/>
    <property type="evidence" value="ECO:0007669"/>
    <property type="project" value="UniProtKB-UniRule"/>
</dbReference>
<keyword evidence="9" id="KW-0732">Signal</keyword>
<dbReference type="InterPro" id="IPR028204">
    <property type="entry name" value="Tricorn_C1"/>
</dbReference>
<dbReference type="EC" id="3.4.21.-" evidence="7"/>
<dbReference type="InterPro" id="IPR012393">
    <property type="entry name" value="Tricorn_protease"/>
</dbReference>
<keyword evidence="6 7" id="KW-0720">Serine protease</keyword>
<dbReference type="GO" id="GO:0005737">
    <property type="term" value="C:cytoplasm"/>
    <property type="evidence" value="ECO:0007669"/>
    <property type="project" value="UniProtKB-SubCell"/>
</dbReference>
<dbReference type="Gene3D" id="3.90.226.10">
    <property type="entry name" value="2-enoyl-CoA Hydratase, Chain A, domain 1"/>
    <property type="match status" value="1"/>
</dbReference>
<dbReference type="eggNOG" id="COG4946">
    <property type="taxonomic scope" value="Bacteria"/>
</dbReference>
<comment type="subcellular location">
    <subcellularLocation>
        <location evidence="1 7">Cytoplasm</location>
    </subcellularLocation>
</comment>
<accession>A0A1D8UW05</accession>
<dbReference type="InterPro" id="IPR005151">
    <property type="entry name" value="Tail-specific_protease"/>
</dbReference>
<dbReference type="STRING" id="153496.A0U89_12590"/>
<keyword evidence="5 7" id="KW-0378">Hydrolase</keyword>
<gene>
    <name evidence="10" type="ORF">A0U89_12590</name>
</gene>
<dbReference type="Pfam" id="PF14684">
    <property type="entry name" value="Tricorn_C1"/>
    <property type="match status" value="1"/>
</dbReference>
<dbReference type="CDD" id="cd10828">
    <property type="entry name" value="cpPDZ_Tricorn-protease"/>
    <property type="match status" value="1"/>
</dbReference>
<dbReference type="EMBL" id="CP014674">
    <property type="protein sequence ID" value="AOX17838.1"/>
    <property type="molecule type" value="Genomic_DNA"/>
</dbReference>
<dbReference type="Gene3D" id="3.30.750.44">
    <property type="match status" value="1"/>
</dbReference>
<dbReference type="Gene3D" id="2.120.10.60">
    <property type="entry name" value="Tricorn protease N-terminal domain"/>
    <property type="match status" value="1"/>
</dbReference>
<evidence type="ECO:0000256" key="1">
    <source>
        <dbReference type="ARBA" id="ARBA00004496"/>
    </source>
</evidence>
<dbReference type="SUPFAM" id="SSF50156">
    <property type="entry name" value="PDZ domain-like"/>
    <property type="match status" value="1"/>
</dbReference>
<organism evidence="10 11">
    <name type="scientific">Kozakia baliensis</name>
    <dbReference type="NCBI Taxonomy" id="153496"/>
    <lineage>
        <taxon>Bacteria</taxon>
        <taxon>Pseudomonadati</taxon>
        <taxon>Pseudomonadota</taxon>
        <taxon>Alphaproteobacteria</taxon>
        <taxon>Acetobacterales</taxon>
        <taxon>Acetobacteraceae</taxon>
        <taxon>Kozakia</taxon>
    </lineage>
</organism>
<dbReference type="PIRSF" id="PIRSF036421">
    <property type="entry name" value="Tricorn_protease"/>
    <property type="match status" value="1"/>
</dbReference>
<dbReference type="CDD" id="cd07562">
    <property type="entry name" value="Peptidase_S41_TRI"/>
    <property type="match status" value="1"/>
</dbReference>
<dbReference type="PANTHER" id="PTHR43253">
    <property type="entry name" value="TRICORN PROTEASE HOMOLOG 2-RELATED"/>
    <property type="match status" value="1"/>
</dbReference>
<dbReference type="SUPFAM" id="SSF69304">
    <property type="entry name" value="Tricorn protease N-terminal domain"/>
    <property type="match status" value="1"/>
</dbReference>
<dbReference type="Pfam" id="PF03572">
    <property type="entry name" value="Peptidase_S41"/>
    <property type="match status" value="1"/>
</dbReference>
<evidence type="ECO:0000313" key="11">
    <source>
        <dbReference type="Proteomes" id="UP000179145"/>
    </source>
</evidence>
<dbReference type="RefSeq" id="WP_070403369.1">
    <property type="nucleotide sequence ID" value="NZ_BJVW01000011.1"/>
</dbReference>
<feature type="region of interest" description="Disordered" evidence="8">
    <location>
        <begin position="551"/>
        <end position="596"/>
    </location>
</feature>
<dbReference type="AlphaFoldDB" id="A0A1D8UW05"/>
<dbReference type="Gene3D" id="2.30.42.10">
    <property type="match status" value="1"/>
</dbReference>
<name>A0A1D8UW05_9PROT</name>
<keyword evidence="11" id="KW-1185">Reference proteome</keyword>
<dbReference type="Gene3D" id="2.130.10.10">
    <property type="entry name" value="YVTN repeat-like/Quinoprotein amine dehydrogenase"/>
    <property type="match status" value="1"/>
</dbReference>
<comment type="similarity">
    <text evidence="2 7">Belongs to the peptidase S41B family.</text>
</comment>
<dbReference type="GO" id="GO:0006508">
    <property type="term" value="P:proteolysis"/>
    <property type="evidence" value="ECO:0007669"/>
    <property type="project" value="UniProtKB-UniRule"/>
</dbReference>
<evidence type="ECO:0000256" key="5">
    <source>
        <dbReference type="ARBA" id="ARBA00022801"/>
    </source>
</evidence>
<dbReference type="KEGG" id="kba:A0U89_12590"/>
<evidence type="ECO:0000256" key="9">
    <source>
        <dbReference type="SAM" id="SignalP"/>
    </source>
</evidence>
<evidence type="ECO:0000256" key="4">
    <source>
        <dbReference type="ARBA" id="ARBA00022670"/>
    </source>
</evidence>
<feature type="signal peptide" evidence="9">
    <location>
        <begin position="1"/>
        <end position="27"/>
    </location>
</feature>
<proteinExistence type="inferred from homology"/>
<evidence type="ECO:0000256" key="8">
    <source>
        <dbReference type="SAM" id="MobiDB-lite"/>
    </source>
</evidence>
<dbReference type="InterPro" id="IPR015943">
    <property type="entry name" value="WD40/YVTN_repeat-like_dom_sf"/>
</dbReference>
<evidence type="ECO:0000256" key="3">
    <source>
        <dbReference type="ARBA" id="ARBA00022490"/>
    </source>
</evidence>
<feature type="chain" id="PRO_5043836948" description="Tricorn protease homolog" evidence="9">
    <location>
        <begin position="28"/>
        <end position="1118"/>
    </location>
</feature>
<dbReference type="eggNOG" id="COG0793">
    <property type="taxonomic scope" value="Bacteria"/>
</dbReference>
<evidence type="ECO:0000313" key="10">
    <source>
        <dbReference type="EMBL" id="AOX17838.1"/>
    </source>
</evidence>
<dbReference type="Pfam" id="PF26550">
    <property type="entry name" value="Tricorn_2nd"/>
    <property type="match status" value="1"/>
</dbReference>
<evidence type="ECO:0000256" key="6">
    <source>
        <dbReference type="ARBA" id="ARBA00022825"/>
    </source>
</evidence>
<evidence type="ECO:0000256" key="2">
    <source>
        <dbReference type="ARBA" id="ARBA00008524"/>
    </source>
</evidence>
<dbReference type="InterPro" id="IPR029045">
    <property type="entry name" value="ClpP/crotonase-like_dom_sf"/>
</dbReference>
<comment type="function">
    <text evidence="7">Degrades oligopeptides.</text>
</comment>
<evidence type="ECO:0000256" key="7">
    <source>
        <dbReference type="PIRNR" id="PIRNR036421"/>
    </source>
</evidence>
<dbReference type="SMART" id="SM00245">
    <property type="entry name" value="TSPc"/>
    <property type="match status" value="1"/>
</dbReference>